<dbReference type="EMBL" id="WBVQ01000003">
    <property type="protein sequence ID" value="KAB2815225.1"/>
    <property type="molecule type" value="Genomic_DNA"/>
</dbReference>
<dbReference type="PANTHER" id="PTHR43592:SF15">
    <property type="entry name" value="CAAX AMINO TERMINAL PROTEASE FAMILY PROTEIN"/>
    <property type="match status" value="1"/>
</dbReference>
<evidence type="ECO:0000259" key="2">
    <source>
        <dbReference type="Pfam" id="PF02517"/>
    </source>
</evidence>
<keyword evidence="3" id="KW-0378">Hydrolase</keyword>
<feature type="transmembrane region" description="Helical" evidence="1">
    <location>
        <begin position="85"/>
        <end position="106"/>
    </location>
</feature>
<proteinExistence type="predicted"/>
<accession>A0A6L3ZDC2</accession>
<feature type="transmembrane region" description="Helical" evidence="1">
    <location>
        <begin position="138"/>
        <end position="155"/>
    </location>
</feature>
<organism evidence="3 4">
    <name type="scientific">Phaeocystidibacter marisrubri</name>
    <dbReference type="NCBI Taxonomy" id="1577780"/>
    <lineage>
        <taxon>Bacteria</taxon>
        <taxon>Pseudomonadati</taxon>
        <taxon>Bacteroidota</taxon>
        <taxon>Flavobacteriia</taxon>
        <taxon>Flavobacteriales</taxon>
        <taxon>Phaeocystidibacteraceae</taxon>
        <taxon>Phaeocystidibacter</taxon>
    </lineage>
</organism>
<name>A0A6L3ZDC2_9FLAO</name>
<keyword evidence="1" id="KW-0472">Membrane</keyword>
<evidence type="ECO:0000313" key="4">
    <source>
        <dbReference type="Proteomes" id="UP000484164"/>
    </source>
</evidence>
<feature type="transmembrane region" description="Helical" evidence="1">
    <location>
        <begin position="48"/>
        <end position="65"/>
    </location>
</feature>
<gene>
    <name evidence="3" type="ORF">F8C82_14110</name>
</gene>
<evidence type="ECO:0000313" key="3">
    <source>
        <dbReference type="EMBL" id="KAB2815225.1"/>
    </source>
</evidence>
<feature type="transmembrane region" description="Helical" evidence="1">
    <location>
        <begin position="215"/>
        <end position="237"/>
    </location>
</feature>
<dbReference type="GO" id="GO:0004175">
    <property type="term" value="F:endopeptidase activity"/>
    <property type="evidence" value="ECO:0007669"/>
    <property type="project" value="UniProtKB-ARBA"/>
</dbReference>
<sequence length="278" mass="31491">MQRGIFTQLSIGSQILLAILIGMVSQFIVLAGLSSFPSTLEWTVVRQVLNMTMVFLMPPLLLLKWRGEDAVHTWNLIPTKSPRDWMVALLGIALLLPLGEYISLLFHSWESAPDWWLEQRELQASSESFIEEMLASKALTQAAVFFALVLLPPFAEEFFFRGTVQRLLYRSMPSWAAITLTAVFFSFAHLQIDNAVSIFLLALGMGLIYHRTHKLWMTIVAHMVFNGITYFSSLGYFDIPQNELTITVCAVVGLALILTAKKSSFTWRPLQQNDPMKD</sequence>
<feature type="transmembrane region" description="Helical" evidence="1">
    <location>
        <begin position="15"/>
        <end position="36"/>
    </location>
</feature>
<dbReference type="PANTHER" id="PTHR43592">
    <property type="entry name" value="CAAX AMINO TERMINAL PROTEASE"/>
    <property type="match status" value="1"/>
</dbReference>
<reference evidence="3 4" key="1">
    <citation type="submission" date="2019-10" db="EMBL/GenBank/DDBJ databases">
        <title>Genome sequence of Phaeocystidibacter marisrubri JCM30614 (type strain).</title>
        <authorList>
            <person name="Bowman J.P."/>
        </authorList>
    </citation>
    <scope>NUCLEOTIDE SEQUENCE [LARGE SCALE GENOMIC DNA]</scope>
    <source>
        <strain evidence="3 4">JCM 30614</strain>
    </source>
</reference>
<dbReference type="AlphaFoldDB" id="A0A6L3ZDC2"/>
<dbReference type="InterPro" id="IPR003675">
    <property type="entry name" value="Rce1/LyrA-like_dom"/>
</dbReference>
<dbReference type="Pfam" id="PF02517">
    <property type="entry name" value="Rce1-like"/>
    <property type="match status" value="1"/>
</dbReference>
<dbReference type="OrthoDB" id="9807747at2"/>
<dbReference type="GO" id="GO:0008237">
    <property type="term" value="F:metallopeptidase activity"/>
    <property type="evidence" value="ECO:0007669"/>
    <property type="project" value="UniProtKB-KW"/>
</dbReference>
<dbReference type="GO" id="GO:0080120">
    <property type="term" value="P:CAAX-box protein maturation"/>
    <property type="evidence" value="ECO:0007669"/>
    <property type="project" value="UniProtKB-ARBA"/>
</dbReference>
<feature type="transmembrane region" description="Helical" evidence="1">
    <location>
        <begin position="243"/>
        <end position="260"/>
    </location>
</feature>
<keyword evidence="1" id="KW-1133">Transmembrane helix</keyword>
<feature type="transmembrane region" description="Helical" evidence="1">
    <location>
        <begin position="175"/>
        <end position="203"/>
    </location>
</feature>
<keyword evidence="3" id="KW-0482">Metalloprotease</keyword>
<keyword evidence="3" id="KW-0645">Protease</keyword>
<protein>
    <submittedName>
        <fullName evidence="3">CPBP family intramembrane metalloprotease</fullName>
    </submittedName>
</protein>
<keyword evidence="1" id="KW-0812">Transmembrane</keyword>
<dbReference type="Proteomes" id="UP000484164">
    <property type="component" value="Unassembled WGS sequence"/>
</dbReference>
<evidence type="ECO:0000256" key="1">
    <source>
        <dbReference type="SAM" id="Phobius"/>
    </source>
</evidence>
<feature type="domain" description="CAAX prenyl protease 2/Lysostaphin resistance protein A-like" evidence="2">
    <location>
        <begin position="141"/>
        <end position="227"/>
    </location>
</feature>
<dbReference type="RefSeq" id="WP_151694260.1">
    <property type="nucleotide sequence ID" value="NZ_BMGX01000001.1"/>
</dbReference>
<dbReference type="GO" id="GO:0006508">
    <property type="term" value="P:proteolysis"/>
    <property type="evidence" value="ECO:0007669"/>
    <property type="project" value="UniProtKB-KW"/>
</dbReference>
<keyword evidence="4" id="KW-1185">Reference proteome</keyword>
<comment type="caution">
    <text evidence="3">The sequence shown here is derived from an EMBL/GenBank/DDBJ whole genome shotgun (WGS) entry which is preliminary data.</text>
</comment>